<accession>A0A4Q7U057</accession>
<evidence type="ECO:0000256" key="1">
    <source>
        <dbReference type="SAM" id="Coils"/>
    </source>
</evidence>
<feature type="coiled-coil region" evidence="1">
    <location>
        <begin position="99"/>
        <end position="126"/>
    </location>
</feature>
<evidence type="ECO:0000313" key="2">
    <source>
        <dbReference type="EMBL" id="RZT66781.1"/>
    </source>
</evidence>
<sequence length="146" mass="15795">MQTKNLIQASATITRVAELKVGDVYKRLEESSYSGAKLKFGVVTGTLHNGDDAAITALEYEEAYSDGMNVELKVFGTSDDLKIFPSTREEFETHVAGLIGSTQRAVRDAEKKLEKAKQTRDVAESLLGMSVQVPTIADTAAPVLAE</sequence>
<dbReference type="Proteomes" id="UP000291832">
    <property type="component" value="Unassembled WGS sequence"/>
</dbReference>
<dbReference type="RefSeq" id="WP_130453125.1">
    <property type="nucleotide sequence ID" value="NZ_QYAG01000001.1"/>
</dbReference>
<keyword evidence="1" id="KW-0175">Coiled coil</keyword>
<organism evidence="2 3">
    <name type="scientific">Leucobacter luti</name>
    <dbReference type="NCBI Taxonomy" id="340320"/>
    <lineage>
        <taxon>Bacteria</taxon>
        <taxon>Bacillati</taxon>
        <taxon>Actinomycetota</taxon>
        <taxon>Actinomycetes</taxon>
        <taxon>Micrococcales</taxon>
        <taxon>Microbacteriaceae</taxon>
        <taxon>Leucobacter</taxon>
    </lineage>
</organism>
<dbReference type="EMBL" id="SHKI01000003">
    <property type="protein sequence ID" value="RZT66781.1"/>
    <property type="molecule type" value="Genomic_DNA"/>
</dbReference>
<comment type="caution">
    <text evidence="2">The sequence shown here is derived from an EMBL/GenBank/DDBJ whole genome shotgun (WGS) entry which is preliminary data.</text>
</comment>
<dbReference type="AlphaFoldDB" id="A0A4Q7U057"/>
<protein>
    <submittedName>
        <fullName evidence="2">Uncharacterized protein</fullName>
    </submittedName>
</protein>
<evidence type="ECO:0000313" key="3">
    <source>
        <dbReference type="Proteomes" id="UP000291832"/>
    </source>
</evidence>
<name>A0A4Q7U057_9MICO</name>
<dbReference type="OrthoDB" id="9429691at2"/>
<gene>
    <name evidence="2" type="ORF">EV139_0908</name>
</gene>
<proteinExistence type="predicted"/>
<keyword evidence="3" id="KW-1185">Reference proteome</keyword>
<reference evidence="2 3" key="1">
    <citation type="journal article" date="2015" name="Stand. Genomic Sci.">
        <title>Genomic Encyclopedia of Bacterial and Archaeal Type Strains, Phase III: the genomes of soil and plant-associated and newly described type strains.</title>
        <authorList>
            <person name="Whitman W.B."/>
            <person name="Woyke T."/>
            <person name="Klenk H.P."/>
            <person name="Zhou Y."/>
            <person name="Lilburn T.G."/>
            <person name="Beck B.J."/>
            <person name="De Vos P."/>
            <person name="Vandamme P."/>
            <person name="Eisen J.A."/>
            <person name="Garrity G."/>
            <person name="Hugenholtz P."/>
            <person name="Kyrpides N.C."/>
        </authorList>
    </citation>
    <scope>NUCLEOTIDE SEQUENCE [LARGE SCALE GENOMIC DNA]</scope>
    <source>
        <strain evidence="2 3">RF6</strain>
    </source>
</reference>